<dbReference type="eggNOG" id="ENOG502QSWW">
    <property type="taxonomic scope" value="Eukaryota"/>
</dbReference>
<name>A0A1D6LZN3_MAIZE</name>
<evidence type="ECO:0000259" key="2">
    <source>
        <dbReference type="Pfam" id="PF13968"/>
    </source>
</evidence>
<evidence type="ECO:0000313" key="5">
    <source>
        <dbReference type="Proteomes" id="UP000007305"/>
    </source>
</evidence>
<dbReference type="ExpressionAtlas" id="A0A1D6LZN3">
    <property type="expression patterns" value="baseline and differential"/>
</dbReference>
<feature type="transmembrane region" description="Helical" evidence="1">
    <location>
        <begin position="25"/>
        <end position="43"/>
    </location>
</feature>
<accession>A0A1D6LZN3</accession>
<feature type="transmembrane region" description="Helical" evidence="1">
    <location>
        <begin position="116"/>
        <end position="136"/>
    </location>
</feature>
<dbReference type="Proteomes" id="UP000007305">
    <property type="component" value="Chromosome 6"/>
</dbReference>
<dbReference type="InterPro" id="IPR025315">
    <property type="entry name" value="DUF4220"/>
</dbReference>
<dbReference type="Pfam" id="PF04578">
    <property type="entry name" value="DUF594"/>
    <property type="match status" value="1"/>
</dbReference>
<keyword evidence="1" id="KW-0812">Transmembrane</keyword>
<sequence>MDSAPGPAPRSTPVCSSDNSGTVKAWVIVAVVGLFALHVLGSLRRRSSNSLLHATVMAVSTLSYSLVGYIVGEMRRSDFYYYDFAVWAVFVLLLLGSTDSLTACRLDDIDDWRSIYVKHLYKASLVVIVIVYTIGGNRDTKYLWWPLAAFLFVGVVKCYVRIASMRMVSKSYLCREVKVIAEYMQHKDNLLVPFDPVTMQGYSYIVDGEKYCVVAKKQPADGRTPWYRMNSNVTTVEQVWQCTGRLLHLGKRGKLLKDLCLSMALSKMLNRRFAGFELSESHLEKTHDLVFKGLLAGDDDAPHERAFRVIEEELAFIHDLYYTRYYYLHQKGRYMALCPPVVMFALCSWLTYVLIKNYNRSLNITVFITVVLAFLELYQLYLYIASGWFKVALILSYISTPSSQRNGCCLEMIIGRLVRLKAIQPWKDTLGQYCLLQDLGRRSSWFRDCCFHYATLGLMDKAPARKKKKGRKSSVKLSKNVKKAIAESLLGSNGYLTNGVTSLQNNGVHARLAWACDASSTQGSVTRTILVWHVATTLCWQLDDAAQAKDEEVATTTASTLSEYCMHLLAFAPRFLPDHSAISESILEQSVDEAGQLLKGAKNLEQRCKILMDSTTTNGGGAADEEAPLVVQGARLARHLMDGIQEPTLRWKVLSDFWAEMVLYVSPSDDARVHLEALARGGEFVTHLWALLTHAGVLKRGYTRPLDVV</sequence>
<dbReference type="KEGG" id="zma:103630091"/>
<dbReference type="OrthoDB" id="1559504at2759"/>
<feature type="transmembrane region" description="Helical" evidence="1">
    <location>
        <begin position="361"/>
        <end position="384"/>
    </location>
</feature>
<feature type="transmembrane region" description="Helical" evidence="1">
    <location>
        <begin position="142"/>
        <end position="160"/>
    </location>
</feature>
<dbReference type="InterPro" id="IPR007658">
    <property type="entry name" value="DUF594"/>
</dbReference>
<evidence type="ECO:0000313" key="4">
    <source>
        <dbReference type="EnsemblPlants" id="Zm00001eb283300_P001"/>
    </source>
</evidence>
<evidence type="ECO:0000313" key="3">
    <source>
        <dbReference type="EMBL" id="AQK84543.1"/>
    </source>
</evidence>
<dbReference type="PANTHER" id="PTHR31325">
    <property type="entry name" value="OS01G0798800 PROTEIN-RELATED"/>
    <property type="match status" value="1"/>
</dbReference>
<organism evidence="3">
    <name type="scientific">Zea mays</name>
    <name type="common">Maize</name>
    <dbReference type="NCBI Taxonomy" id="4577"/>
    <lineage>
        <taxon>Eukaryota</taxon>
        <taxon>Viridiplantae</taxon>
        <taxon>Streptophyta</taxon>
        <taxon>Embryophyta</taxon>
        <taxon>Tracheophyta</taxon>
        <taxon>Spermatophyta</taxon>
        <taxon>Magnoliopsida</taxon>
        <taxon>Liliopsida</taxon>
        <taxon>Poales</taxon>
        <taxon>Poaceae</taxon>
        <taxon>PACMAD clade</taxon>
        <taxon>Panicoideae</taxon>
        <taxon>Andropogonodae</taxon>
        <taxon>Andropogoneae</taxon>
        <taxon>Tripsacinae</taxon>
        <taxon>Zea</taxon>
    </lineage>
</organism>
<dbReference type="OMA" id="AWSKVAM"/>
<feature type="transmembrane region" description="Helical" evidence="1">
    <location>
        <begin position="334"/>
        <end position="355"/>
    </location>
</feature>
<reference evidence="3" key="2">
    <citation type="submission" date="2015-12" db="EMBL/GenBank/DDBJ databases">
        <title>Update maize B73 reference genome by single molecule sequencing technologies.</title>
        <authorList>
            <consortium name="Maize Genome Sequencing Project"/>
            <person name="Ware D."/>
        </authorList>
    </citation>
    <scope>NUCLEOTIDE SEQUENCE</scope>
    <source>
        <tissue evidence="3">Seedling</tissue>
    </source>
</reference>
<dbReference type="EnsemblPlants" id="Zm00001eb283300_T001">
    <property type="protein sequence ID" value="Zm00001eb283300_P001"/>
    <property type="gene ID" value="Zm00001eb283300"/>
</dbReference>
<dbReference type="Gramene" id="Zm00001eb283300_T001">
    <property type="protein sequence ID" value="Zm00001eb283300_P001"/>
    <property type="gene ID" value="Zm00001eb283300"/>
</dbReference>
<dbReference type="PaxDb" id="4577-AC188710.4_FGP006"/>
<dbReference type="EMBL" id="CM000782">
    <property type="protein sequence ID" value="AQK84543.1"/>
    <property type="molecule type" value="Genomic_DNA"/>
</dbReference>
<keyword evidence="1" id="KW-1133">Transmembrane helix</keyword>
<reference evidence="4" key="4">
    <citation type="submission" date="2021-05" db="UniProtKB">
        <authorList>
            <consortium name="EnsemblPlants"/>
        </authorList>
    </citation>
    <scope>IDENTIFICATION</scope>
    <source>
        <strain evidence="4">cv. B73</strain>
    </source>
</reference>
<feature type="transmembrane region" description="Helical" evidence="1">
    <location>
        <begin position="84"/>
        <end position="104"/>
    </location>
</feature>
<dbReference type="RefSeq" id="XP_008649409.1">
    <property type="nucleotide sequence ID" value="XM_008651187.3"/>
</dbReference>
<keyword evidence="1" id="KW-0472">Membrane</keyword>
<feature type="transmembrane region" description="Helical" evidence="1">
    <location>
        <begin position="50"/>
        <end position="72"/>
    </location>
</feature>
<protein>
    <recommendedName>
        <fullName evidence="2">DUF4220 domain-containing protein</fullName>
    </recommendedName>
</protein>
<reference evidence="5" key="1">
    <citation type="journal article" date="2009" name="Science">
        <title>The B73 maize genome: complexity, diversity, and dynamics.</title>
        <authorList>
            <person name="Schnable P.S."/>
            <person name="Ware D."/>
            <person name="Fulton R.S."/>
            <person name="Stein J.C."/>
            <person name="Wei F."/>
            <person name="Pasternak S."/>
            <person name="Liang C."/>
            <person name="Zhang J."/>
            <person name="Fulton L."/>
            <person name="Graves T.A."/>
            <person name="Minx P."/>
            <person name="Reily A.D."/>
            <person name="Courtney L."/>
            <person name="Kruchowski S.S."/>
            <person name="Tomlinson C."/>
            <person name="Strong C."/>
            <person name="Delehaunty K."/>
            <person name="Fronick C."/>
            <person name="Courtney B."/>
            <person name="Rock S.M."/>
            <person name="Belter E."/>
            <person name="Du F."/>
            <person name="Kim K."/>
            <person name="Abbott R.M."/>
            <person name="Cotton M."/>
            <person name="Levy A."/>
            <person name="Marchetto P."/>
            <person name="Ochoa K."/>
            <person name="Jackson S.M."/>
            <person name="Gillam B."/>
            <person name="Chen W."/>
            <person name="Yan L."/>
            <person name="Higginbotham J."/>
            <person name="Cardenas M."/>
            <person name="Waligorski J."/>
            <person name="Applebaum E."/>
            <person name="Phelps L."/>
            <person name="Falcone J."/>
            <person name="Kanchi K."/>
            <person name="Thane T."/>
            <person name="Scimone A."/>
            <person name="Thane N."/>
            <person name="Henke J."/>
            <person name="Wang T."/>
            <person name="Ruppert J."/>
            <person name="Shah N."/>
            <person name="Rotter K."/>
            <person name="Hodges J."/>
            <person name="Ingenthron E."/>
            <person name="Cordes M."/>
            <person name="Kohlberg S."/>
            <person name="Sgro J."/>
            <person name="Delgado B."/>
            <person name="Mead K."/>
            <person name="Chinwalla A."/>
            <person name="Leonard S."/>
            <person name="Crouse K."/>
            <person name="Collura K."/>
            <person name="Kudrna D."/>
            <person name="Currie J."/>
            <person name="He R."/>
            <person name="Angelova A."/>
            <person name="Rajasekar S."/>
            <person name="Mueller T."/>
            <person name="Lomeli R."/>
            <person name="Scara G."/>
            <person name="Ko A."/>
            <person name="Delaney K."/>
            <person name="Wissotski M."/>
            <person name="Lopez G."/>
            <person name="Campos D."/>
            <person name="Braidotti M."/>
            <person name="Ashley E."/>
            <person name="Golser W."/>
            <person name="Kim H."/>
            <person name="Lee S."/>
            <person name="Lin J."/>
            <person name="Dujmic Z."/>
            <person name="Kim W."/>
            <person name="Talag J."/>
            <person name="Zuccolo A."/>
            <person name="Fan C."/>
            <person name="Sebastian A."/>
            <person name="Kramer M."/>
            <person name="Spiegel L."/>
            <person name="Nascimento L."/>
            <person name="Zutavern T."/>
            <person name="Miller B."/>
            <person name="Ambroise C."/>
            <person name="Muller S."/>
            <person name="Spooner W."/>
            <person name="Narechania A."/>
            <person name="Ren L."/>
            <person name="Wei S."/>
            <person name="Kumari S."/>
            <person name="Faga B."/>
            <person name="Levy M.J."/>
            <person name="McMahan L."/>
            <person name="Van Buren P."/>
            <person name="Vaughn M.W."/>
            <person name="Ying K."/>
            <person name="Yeh C.-T."/>
            <person name="Emrich S.J."/>
            <person name="Jia Y."/>
            <person name="Kalyanaraman A."/>
            <person name="Hsia A.-P."/>
            <person name="Barbazuk W.B."/>
            <person name="Baucom R.S."/>
            <person name="Brutnell T.P."/>
            <person name="Carpita N.C."/>
            <person name="Chaparro C."/>
            <person name="Chia J.-M."/>
            <person name="Deragon J.-M."/>
            <person name="Estill J.C."/>
            <person name="Fu Y."/>
            <person name="Jeddeloh J.A."/>
            <person name="Han Y."/>
            <person name="Lee H."/>
            <person name="Li P."/>
            <person name="Lisch D.R."/>
            <person name="Liu S."/>
            <person name="Liu Z."/>
            <person name="Nagel D.H."/>
            <person name="McCann M.C."/>
            <person name="SanMiguel P."/>
            <person name="Myers A.M."/>
            <person name="Nettleton D."/>
            <person name="Nguyen J."/>
            <person name="Penning B.W."/>
            <person name="Ponnala L."/>
            <person name="Schneider K.L."/>
            <person name="Schwartz D.C."/>
            <person name="Sharma A."/>
            <person name="Soderlund C."/>
            <person name="Springer N.M."/>
            <person name="Sun Q."/>
            <person name="Wang H."/>
            <person name="Waterman M."/>
            <person name="Westerman R."/>
            <person name="Wolfgruber T.K."/>
            <person name="Yang L."/>
            <person name="Yu Y."/>
            <person name="Zhang L."/>
            <person name="Zhou S."/>
            <person name="Zhu Q."/>
            <person name="Bennetzen J.L."/>
            <person name="Dawe R.K."/>
            <person name="Jiang J."/>
            <person name="Jiang N."/>
            <person name="Presting G.G."/>
            <person name="Wessler S.R."/>
            <person name="Aluru S."/>
            <person name="Martienssen R.A."/>
            <person name="Clifton S.W."/>
            <person name="McCombie W.R."/>
            <person name="Wing R.A."/>
            <person name="Wilson R.K."/>
        </authorList>
    </citation>
    <scope>NUCLEOTIDE SEQUENCE [LARGE SCALE GENOMIC DNA]</scope>
    <source>
        <strain evidence="5">cv. B73</strain>
    </source>
</reference>
<dbReference type="Pfam" id="PF13968">
    <property type="entry name" value="DUF4220"/>
    <property type="match status" value="1"/>
</dbReference>
<evidence type="ECO:0000256" key="1">
    <source>
        <dbReference type="SAM" id="Phobius"/>
    </source>
</evidence>
<feature type="domain" description="DUF4220" evidence="2">
    <location>
        <begin position="59"/>
        <end position="437"/>
    </location>
</feature>
<proteinExistence type="predicted"/>
<keyword evidence="5" id="KW-1185">Reference proteome</keyword>
<reference evidence="4" key="3">
    <citation type="submission" date="2019-07" db="EMBL/GenBank/DDBJ databases">
        <authorList>
            <person name="Seetharam A."/>
            <person name="Woodhouse M."/>
            <person name="Cannon E."/>
        </authorList>
    </citation>
    <scope>NUCLEOTIDE SEQUENCE [LARGE SCALE GENOMIC DNA]</scope>
    <source>
        <strain evidence="4">cv. B73</strain>
    </source>
</reference>
<dbReference type="AlphaFoldDB" id="A0A1D6LZN3"/>
<gene>
    <name evidence="4" type="primary">LOC103630091</name>
    <name evidence="3" type="ORF">ZEAMMB73_Zm00001d037658</name>
</gene>
<dbReference type="GeneID" id="103630091"/>